<dbReference type="KEGG" id="drm:Dred_2555"/>
<evidence type="ECO:0000256" key="1">
    <source>
        <dbReference type="SAM" id="Phobius"/>
    </source>
</evidence>
<dbReference type="Pfam" id="PF12670">
    <property type="entry name" value="DUF3792"/>
    <property type="match status" value="1"/>
</dbReference>
<dbReference type="InterPro" id="IPR023804">
    <property type="entry name" value="DUF3792_TM"/>
</dbReference>
<sequence>MTSMGKLTFVQWRKHDVKEDKPFKKGAVGTGLVRAFSVTLAVLVMMGFAVAVTHQSVYHFSMLILLTVLASAAMGGGSAGAVAGIRGWQHGGMTGLIYGMFLVVAGALTGVLIFDPVLLTTAITIAGTIGGVIGVNLPSTRKRLVNRRYLNTFNR</sequence>
<dbReference type="NCBIfam" id="TIGR04086">
    <property type="entry name" value="TIGR04086_membr"/>
    <property type="match status" value="1"/>
</dbReference>
<dbReference type="AlphaFoldDB" id="A4J7L2"/>
<organism evidence="2 3">
    <name type="scientific">Desulforamulus reducens (strain ATCC BAA-1160 / DSM 100696 / MI-1)</name>
    <name type="common">Desulfotomaculum reducens</name>
    <dbReference type="NCBI Taxonomy" id="349161"/>
    <lineage>
        <taxon>Bacteria</taxon>
        <taxon>Bacillati</taxon>
        <taxon>Bacillota</taxon>
        <taxon>Clostridia</taxon>
        <taxon>Eubacteriales</taxon>
        <taxon>Peptococcaceae</taxon>
        <taxon>Desulforamulus</taxon>
    </lineage>
</organism>
<evidence type="ECO:0000313" key="2">
    <source>
        <dbReference type="EMBL" id="ABO51065.1"/>
    </source>
</evidence>
<dbReference type="Proteomes" id="UP000001556">
    <property type="component" value="Chromosome"/>
</dbReference>
<proteinExistence type="predicted"/>
<feature type="transmembrane region" description="Helical" evidence="1">
    <location>
        <begin position="58"/>
        <end position="83"/>
    </location>
</feature>
<accession>A4J7L2</accession>
<dbReference type="EMBL" id="CP000612">
    <property type="protein sequence ID" value="ABO51065.1"/>
    <property type="molecule type" value="Genomic_DNA"/>
</dbReference>
<dbReference type="HOGENOM" id="CLU_1692682_0_0_9"/>
<evidence type="ECO:0008006" key="4">
    <source>
        <dbReference type="Google" id="ProtNLM"/>
    </source>
</evidence>
<evidence type="ECO:0000313" key="3">
    <source>
        <dbReference type="Proteomes" id="UP000001556"/>
    </source>
</evidence>
<keyword evidence="1" id="KW-0812">Transmembrane</keyword>
<name>A4J7L2_DESRM</name>
<keyword evidence="3" id="KW-1185">Reference proteome</keyword>
<protein>
    <recommendedName>
        <fullName evidence="4">Membrane protein, TIGR04086 family</fullName>
    </recommendedName>
</protein>
<keyword evidence="1" id="KW-1133">Transmembrane helix</keyword>
<reference evidence="2 3" key="1">
    <citation type="submission" date="2007-03" db="EMBL/GenBank/DDBJ databases">
        <title>Complete sequence of Desulfotomaculum reducens MI-1.</title>
        <authorList>
            <consortium name="US DOE Joint Genome Institute"/>
            <person name="Copeland A."/>
            <person name="Lucas S."/>
            <person name="Lapidus A."/>
            <person name="Barry K."/>
            <person name="Detter J.C."/>
            <person name="Glavina del Rio T."/>
            <person name="Hammon N."/>
            <person name="Israni S."/>
            <person name="Dalin E."/>
            <person name="Tice H."/>
            <person name="Pitluck S."/>
            <person name="Sims D."/>
            <person name="Brettin T."/>
            <person name="Bruce D."/>
            <person name="Han C."/>
            <person name="Tapia R."/>
            <person name="Schmutz J."/>
            <person name="Larimer F."/>
            <person name="Land M."/>
            <person name="Hauser L."/>
            <person name="Kyrpides N."/>
            <person name="Kim E."/>
            <person name="Tebo B.M."/>
            <person name="Richardson P."/>
        </authorList>
    </citation>
    <scope>NUCLEOTIDE SEQUENCE [LARGE SCALE GENOMIC DNA]</scope>
    <source>
        <strain evidence="2 3">MI-1</strain>
    </source>
</reference>
<feature type="transmembrane region" description="Helical" evidence="1">
    <location>
        <begin position="95"/>
        <end position="114"/>
    </location>
</feature>
<feature type="transmembrane region" description="Helical" evidence="1">
    <location>
        <begin position="120"/>
        <end position="138"/>
    </location>
</feature>
<keyword evidence="1" id="KW-0472">Membrane</keyword>
<feature type="transmembrane region" description="Helical" evidence="1">
    <location>
        <begin position="31"/>
        <end position="52"/>
    </location>
</feature>
<gene>
    <name evidence="2" type="ordered locus">Dred_2555</name>
</gene>